<keyword evidence="1" id="KW-0732">Signal</keyword>
<dbReference type="SUPFAM" id="SSF53955">
    <property type="entry name" value="Lysozyme-like"/>
    <property type="match status" value="1"/>
</dbReference>
<dbReference type="OrthoDB" id="9808681at2"/>
<dbReference type="InterPro" id="IPR008258">
    <property type="entry name" value="Transglycosylase_SLT_dom_1"/>
</dbReference>
<evidence type="ECO:0000256" key="1">
    <source>
        <dbReference type="SAM" id="SignalP"/>
    </source>
</evidence>
<dbReference type="PROSITE" id="PS51257">
    <property type="entry name" value="PROKAR_LIPOPROTEIN"/>
    <property type="match status" value="1"/>
</dbReference>
<protein>
    <submittedName>
        <fullName evidence="3">Invasion protein</fullName>
    </submittedName>
</protein>
<dbReference type="Proteomes" id="UP000265955">
    <property type="component" value="Unassembled WGS sequence"/>
</dbReference>
<feature type="signal peptide" evidence="1">
    <location>
        <begin position="1"/>
        <end position="18"/>
    </location>
</feature>
<dbReference type="Pfam" id="PF01464">
    <property type="entry name" value="SLT"/>
    <property type="match status" value="1"/>
</dbReference>
<evidence type="ECO:0000313" key="3">
    <source>
        <dbReference type="EMBL" id="RJF92129.1"/>
    </source>
</evidence>
<comment type="caution">
    <text evidence="3">The sequence shown here is derived from an EMBL/GenBank/DDBJ whole genome shotgun (WGS) entry which is preliminary data.</text>
</comment>
<dbReference type="RefSeq" id="WP_119772014.1">
    <property type="nucleotide sequence ID" value="NZ_QYUO01000003.1"/>
</dbReference>
<accession>A0A3A3FYG3</accession>
<feature type="domain" description="Transglycosylase SLT" evidence="2">
    <location>
        <begin position="19"/>
        <end position="126"/>
    </location>
</feature>
<feature type="chain" id="PRO_5017398159" evidence="1">
    <location>
        <begin position="19"/>
        <end position="141"/>
    </location>
</feature>
<sequence>MRTLLIAATILMSQSAFACWNEVGQKYGISPYLLHAIAKTESGLNPKAINRSNRNGTYDVGLMQINSSWLPTLARHGIKEEHLYEPCVSIEVGAWILAQNIRRLGYSWDAVGAYNSGNPNIGRKYATKVYRNLPPELMARN</sequence>
<dbReference type="AlphaFoldDB" id="A0A3A3FYG3"/>
<organism evidence="3 4">
    <name type="scientific">Noviherbaspirillum saxi</name>
    <dbReference type="NCBI Taxonomy" id="2320863"/>
    <lineage>
        <taxon>Bacteria</taxon>
        <taxon>Pseudomonadati</taxon>
        <taxon>Pseudomonadota</taxon>
        <taxon>Betaproteobacteria</taxon>
        <taxon>Burkholderiales</taxon>
        <taxon>Oxalobacteraceae</taxon>
        <taxon>Noviherbaspirillum</taxon>
    </lineage>
</organism>
<dbReference type="CDD" id="cd13400">
    <property type="entry name" value="LT_IagB-like"/>
    <property type="match status" value="1"/>
</dbReference>
<keyword evidence="4" id="KW-1185">Reference proteome</keyword>
<proteinExistence type="predicted"/>
<dbReference type="EMBL" id="QYUO01000003">
    <property type="protein sequence ID" value="RJF92129.1"/>
    <property type="molecule type" value="Genomic_DNA"/>
</dbReference>
<dbReference type="Gene3D" id="1.10.530.10">
    <property type="match status" value="1"/>
</dbReference>
<name>A0A3A3FYG3_9BURK</name>
<evidence type="ECO:0000313" key="4">
    <source>
        <dbReference type="Proteomes" id="UP000265955"/>
    </source>
</evidence>
<evidence type="ECO:0000259" key="2">
    <source>
        <dbReference type="Pfam" id="PF01464"/>
    </source>
</evidence>
<reference evidence="4" key="1">
    <citation type="submission" date="2018-09" db="EMBL/GenBank/DDBJ databases">
        <authorList>
            <person name="Zhu H."/>
        </authorList>
    </citation>
    <scope>NUCLEOTIDE SEQUENCE [LARGE SCALE GENOMIC DNA]</scope>
    <source>
        <strain evidence="4">K1R23-30</strain>
    </source>
</reference>
<dbReference type="InterPro" id="IPR023346">
    <property type="entry name" value="Lysozyme-like_dom_sf"/>
</dbReference>
<gene>
    <name evidence="3" type="ORF">D3871_26160</name>
</gene>